<keyword evidence="5" id="KW-1185">Reference proteome</keyword>
<dbReference type="EMBL" id="OBMT01000002">
    <property type="protein sequence ID" value="SOC00198.1"/>
    <property type="molecule type" value="Genomic_DNA"/>
</dbReference>
<organism evidence="4 5">
    <name type="scientific">Rhodobacter maris</name>
    <dbReference type="NCBI Taxonomy" id="446682"/>
    <lineage>
        <taxon>Bacteria</taxon>
        <taxon>Pseudomonadati</taxon>
        <taxon>Pseudomonadota</taxon>
        <taxon>Alphaproteobacteria</taxon>
        <taxon>Rhodobacterales</taxon>
        <taxon>Rhodobacter group</taxon>
        <taxon>Rhodobacter</taxon>
    </lineage>
</organism>
<proteinExistence type="predicted"/>
<feature type="region of interest" description="Disordered" evidence="1">
    <location>
        <begin position="86"/>
        <end position="117"/>
    </location>
</feature>
<evidence type="ECO:0000259" key="3">
    <source>
        <dbReference type="Pfam" id="PF13670"/>
    </source>
</evidence>
<dbReference type="OrthoDB" id="7365433at2"/>
<feature type="domain" description="PepSY" evidence="3">
    <location>
        <begin position="10"/>
        <end position="87"/>
    </location>
</feature>
<evidence type="ECO:0000256" key="2">
    <source>
        <dbReference type="SAM" id="SignalP"/>
    </source>
</evidence>
<evidence type="ECO:0000313" key="4">
    <source>
        <dbReference type="EMBL" id="SOC00198.1"/>
    </source>
</evidence>
<dbReference type="AlphaFoldDB" id="A0A285S089"/>
<evidence type="ECO:0000256" key="1">
    <source>
        <dbReference type="SAM" id="MobiDB-lite"/>
    </source>
</evidence>
<dbReference type="InterPro" id="IPR025711">
    <property type="entry name" value="PepSY"/>
</dbReference>
<feature type="compositionally biased region" description="Basic residues" evidence="1">
    <location>
        <begin position="108"/>
        <end position="117"/>
    </location>
</feature>
<feature type="chain" id="PRO_5012063572" description="PepSY domain-containing protein" evidence="2">
    <location>
        <begin position="22"/>
        <end position="117"/>
    </location>
</feature>
<gene>
    <name evidence="4" type="ORF">SAMN05877831_102304</name>
</gene>
<name>A0A285S089_9RHOB</name>
<protein>
    <recommendedName>
        <fullName evidence="3">PepSY domain-containing protein</fullName>
    </recommendedName>
</protein>
<evidence type="ECO:0000313" key="5">
    <source>
        <dbReference type="Proteomes" id="UP000219111"/>
    </source>
</evidence>
<dbReference type="Proteomes" id="UP000219111">
    <property type="component" value="Unassembled WGS sequence"/>
</dbReference>
<accession>A0A285S089</accession>
<reference evidence="5" key="1">
    <citation type="submission" date="2017-08" db="EMBL/GenBank/DDBJ databases">
        <authorList>
            <person name="Varghese N."/>
            <person name="Submissions S."/>
        </authorList>
    </citation>
    <scope>NUCLEOTIDE SEQUENCE [LARGE SCALE GENOMIC DNA]</scope>
    <source>
        <strain evidence="5">JA276</strain>
    </source>
</reference>
<dbReference type="RefSeq" id="WP_097069167.1">
    <property type="nucleotide sequence ID" value="NZ_OBMT01000002.1"/>
</dbReference>
<dbReference type="Pfam" id="PF13670">
    <property type="entry name" value="PepSY_2"/>
    <property type="match status" value="1"/>
</dbReference>
<keyword evidence="2" id="KW-0732">Signal</keyword>
<feature type="signal peptide" evidence="2">
    <location>
        <begin position="1"/>
        <end position="21"/>
    </location>
</feature>
<sequence length="117" mass="12692">MTTKLSLPLLLAALAAAPASAHEMARCNVPMTDWQPREAVQAALEGAGLSVVRIKIDDGCYEVDAVDASGQRLWMRLDPGSLAVLRQGVPHRRHGGDDDDDEEDQKSGRRQKHAPPD</sequence>